<dbReference type="Gene3D" id="1.10.287.130">
    <property type="match status" value="1"/>
</dbReference>
<dbReference type="PANTHER" id="PTHR43047">
    <property type="entry name" value="TWO-COMPONENT HISTIDINE PROTEIN KINASE"/>
    <property type="match status" value="1"/>
</dbReference>
<feature type="coiled-coil region" evidence="19">
    <location>
        <begin position="7"/>
        <end position="48"/>
    </location>
</feature>
<dbReference type="FunFam" id="1.10.287.130:FF:000002">
    <property type="entry name" value="Two-component osmosensing histidine kinase"/>
    <property type="match status" value="1"/>
</dbReference>
<proteinExistence type="predicted"/>
<dbReference type="RefSeq" id="WP_086595108.1">
    <property type="nucleotide sequence ID" value="NZ_MTSE01000008.1"/>
</dbReference>
<dbReference type="Pfam" id="PF08448">
    <property type="entry name" value="PAS_4"/>
    <property type="match status" value="5"/>
</dbReference>
<evidence type="ECO:0000256" key="8">
    <source>
        <dbReference type="ARBA" id="ARBA00022692"/>
    </source>
</evidence>
<keyword evidence="9" id="KW-0547">Nucleotide-binding</keyword>
<evidence type="ECO:0000256" key="12">
    <source>
        <dbReference type="ARBA" id="ARBA00022989"/>
    </source>
</evidence>
<dbReference type="Gene3D" id="1.20.120.160">
    <property type="entry name" value="HPT domain"/>
    <property type="match status" value="1"/>
</dbReference>
<evidence type="ECO:0000256" key="11">
    <source>
        <dbReference type="ARBA" id="ARBA00022840"/>
    </source>
</evidence>
<dbReference type="SMART" id="SM00387">
    <property type="entry name" value="HATPase_c"/>
    <property type="match status" value="1"/>
</dbReference>
<keyword evidence="19" id="KW-0175">Coiled coil</keyword>
<dbReference type="CDD" id="cd17546">
    <property type="entry name" value="REC_hyHK_CKI1_RcsC-like"/>
    <property type="match status" value="1"/>
</dbReference>
<dbReference type="InterPro" id="IPR003661">
    <property type="entry name" value="HisK_dim/P_dom"/>
</dbReference>
<feature type="domain" description="PAC" evidence="23">
    <location>
        <begin position="354"/>
        <end position="405"/>
    </location>
</feature>
<dbReference type="InterPro" id="IPR001789">
    <property type="entry name" value="Sig_transdc_resp-reg_receiver"/>
</dbReference>
<organism evidence="25 26">
    <name type="scientific">Hymenobacter crusticola</name>
    <dbReference type="NCBI Taxonomy" id="1770526"/>
    <lineage>
        <taxon>Bacteria</taxon>
        <taxon>Pseudomonadati</taxon>
        <taxon>Bacteroidota</taxon>
        <taxon>Cytophagia</taxon>
        <taxon>Cytophagales</taxon>
        <taxon>Hymenobacteraceae</taxon>
        <taxon>Hymenobacter</taxon>
    </lineage>
</organism>
<dbReference type="InterPro" id="IPR000014">
    <property type="entry name" value="PAS"/>
</dbReference>
<dbReference type="EC" id="2.7.13.3" evidence="3"/>
<evidence type="ECO:0000256" key="3">
    <source>
        <dbReference type="ARBA" id="ARBA00012438"/>
    </source>
</evidence>
<dbReference type="InterPro" id="IPR013767">
    <property type="entry name" value="PAS_fold"/>
</dbReference>
<evidence type="ECO:0000256" key="16">
    <source>
        <dbReference type="ARBA" id="ARBA00068150"/>
    </source>
</evidence>
<evidence type="ECO:0000313" key="26">
    <source>
        <dbReference type="Proteomes" id="UP000194873"/>
    </source>
</evidence>
<evidence type="ECO:0000256" key="4">
    <source>
        <dbReference type="ARBA" id="ARBA00022475"/>
    </source>
</evidence>
<comment type="subunit">
    <text evidence="15">At low DSF concentrations, interacts with RpfF.</text>
</comment>
<dbReference type="SUPFAM" id="SSF47226">
    <property type="entry name" value="Histidine-containing phosphotransfer domain, HPT domain"/>
    <property type="match status" value="1"/>
</dbReference>
<comment type="subcellular location">
    <subcellularLocation>
        <location evidence="2">Cell inner membrane</location>
        <topology evidence="2">Multi-pass membrane protein</topology>
    </subcellularLocation>
</comment>
<dbReference type="InterPro" id="IPR036890">
    <property type="entry name" value="HATPase_C_sf"/>
</dbReference>
<reference evidence="25 26" key="1">
    <citation type="submission" date="2017-01" db="EMBL/GenBank/DDBJ databases">
        <title>A new Hymenobacter.</title>
        <authorList>
            <person name="Liang Y."/>
            <person name="Feng F."/>
        </authorList>
    </citation>
    <scope>NUCLEOTIDE SEQUENCE [LARGE SCALE GENOMIC DNA]</scope>
    <source>
        <strain evidence="25">MIMBbqt21</strain>
    </source>
</reference>
<keyword evidence="7" id="KW-0808">Transferase</keyword>
<dbReference type="InterPro" id="IPR008207">
    <property type="entry name" value="Sig_transdc_His_kin_Hpt_dom"/>
</dbReference>
<dbReference type="PANTHER" id="PTHR43047:SF72">
    <property type="entry name" value="OSMOSENSING HISTIDINE PROTEIN KINASE SLN1"/>
    <property type="match status" value="1"/>
</dbReference>
<dbReference type="InterPro" id="IPR036641">
    <property type="entry name" value="HPT_dom_sf"/>
</dbReference>
<dbReference type="InterPro" id="IPR003594">
    <property type="entry name" value="HATPase_dom"/>
</dbReference>
<keyword evidence="26" id="KW-1185">Reference proteome</keyword>
<dbReference type="GO" id="GO:0005886">
    <property type="term" value="C:plasma membrane"/>
    <property type="evidence" value="ECO:0007669"/>
    <property type="project" value="UniProtKB-SubCell"/>
</dbReference>
<dbReference type="CDD" id="cd16922">
    <property type="entry name" value="HATPase_EvgS-ArcB-TorS-like"/>
    <property type="match status" value="1"/>
</dbReference>
<dbReference type="Pfam" id="PF00072">
    <property type="entry name" value="Response_reg"/>
    <property type="match status" value="1"/>
</dbReference>
<dbReference type="InterPro" id="IPR004358">
    <property type="entry name" value="Sig_transdc_His_kin-like_C"/>
</dbReference>
<keyword evidence="13" id="KW-0902">Two-component regulatory system</keyword>
<dbReference type="GO" id="GO:0009927">
    <property type="term" value="F:histidine phosphotransfer kinase activity"/>
    <property type="evidence" value="ECO:0007669"/>
    <property type="project" value="TreeGrafter"/>
</dbReference>
<feature type="domain" description="PAC" evidence="23">
    <location>
        <begin position="225"/>
        <end position="276"/>
    </location>
</feature>
<evidence type="ECO:0000259" key="21">
    <source>
        <dbReference type="PROSITE" id="PS50110"/>
    </source>
</evidence>
<accession>A0A243WBM7</accession>
<feature type="domain" description="Histidine kinase" evidence="20">
    <location>
        <begin position="1066"/>
        <end position="1287"/>
    </location>
</feature>
<evidence type="ECO:0000256" key="9">
    <source>
        <dbReference type="ARBA" id="ARBA00022741"/>
    </source>
</evidence>
<dbReference type="GO" id="GO:0005524">
    <property type="term" value="F:ATP binding"/>
    <property type="evidence" value="ECO:0007669"/>
    <property type="project" value="UniProtKB-KW"/>
</dbReference>
<dbReference type="EMBL" id="MTSE01000008">
    <property type="protein sequence ID" value="OUJ72827.1"/>
    <property type="molecule type" value="Genomic_DNA"/>
</dbReference>
<dbReference type="Pfam" id="PF00512">
    <property type="entry name" value="HisKA"/>
    <property type="match status" value="1"/>
</dbReference>
<dbReference type="NCBIfam" id="TIGR00229">
    <property type="entry name" value="sensory_box"/>
    <property type="match status" value="3"/>
</dbReference>
<dbReference type="Proteomes" id="UP000194873">
    <property type="component" value="Unassembled WGS sequence"/>
</dbReference>
<dbReference type="SUPFAM" id="SSF55785">
    <property type="entry name" value="PYP-like sensor domain (PAS domain)"/>
    <property type="match status" value="7"/>
</dbReference>
<dbReference type="SUPFAM" id="SSF55874">
    <property type="entry name" value="ATPase domain of HSP90 chaperone/DNA topoisomerase II/histidine kinase"/>
    <property type="match status" value="1"/>
</dbReference>
<evidence type="ECO:0000259" key="20">
    <source>
        <dbReference type="PROSITE" id="PS50109"/>
    </source>
</evidence>
<keyword evidence="4" id="KW-1003">Cell membrane</keyword>
<dbReference type="Gene3D" id="3.30.565.10">
    <property type="entry name" value="Histidine kinase-like ATPase, C-terminal domain"/>
    <property type="match status" value="1"/>
</dbReference>
<evidence type="ECO:0000256" key="15">
    <source>
        <dbReference type="ARBA" id="ARBA00064003"/>
    </source>
</evidence>
<dbReference type="InterPro" id="IPR011006">
    <property type="entry name" value="CheY-like_superfamily"/>
</dbReference>
<dbReference type="PROSITE" id="PS50112">
    <property type="entry name" value="PAS"/>
    <property type="match status" value="2"/>
</dbReference>
<keyword evidence="10" id="KW-0418">Kinase</keyword>
<keyword evidence="8" id="KW-0812">Transmembrane</keyword>
<dbReference type="InterPro" id="IPR000700">
    <property type="entry name" value="PAS-assoc_C"/>
</dbReference>
<evidence type="ECO:0000313" key="25">
    <source>
        <dbReference type="EMBL" id="OUJ72827.1"/>
    </source>
</evidence>
<dbReference type="Pfam" id="PF01627">
    <property type="entry name" value="Hpt"/>
    <property type="match status" value="1"/>
</dbReference>
<evidence type="ECO:0000256" key="19">
    <source>
        <dbReference type="SAM" id="Coils"/>
    </source>
</evidence>
<evidence type="ECO:0000256" key="14">
    <source>
        <dbReference type="ARBA" id="ARBA00023136"/>
    </source>
</evidence>
<dbReference type="InterPro" id="IPR013656">
    <property type="entry name" value="PAS_4"/>
</dbReference>
<gene>
    <name evidence="25" type="ORF">BXP70_16055</name>
</gene>
<dbReference type="InterPro" id="IPR036097">
    <property type="entry name" value="HisK_dim/P_sf"/>
</dbReference>
<dbReference type="PROSITE" id="PS50894">
    <property type="entry name" value="HPT"/>
    <property type="match status" value="1"/>
</dbReference>
<dbReference type="GO" id="GO:0006355">
    <property type="term" value="P:regulation of DNA-templated transcription"/>
    <property type="evidence" value="ECO:0007669"/>
    <property type="project" value="InterPro"/>
</dbReference>
<dbReference type="InterPro" id="IPR035965">
    <property type="entry name" value="PAS-like_dom_sf"/>
</dbReference>
<dbReference type="PROSITE" id="PS50113">
    <property type="entry name" value="PAC"/>
    <property type="match status" value="4"/>
</dbReference>
<keyword evidence="12" id="KW-1133">Transmembrane helix</keyword>
<evidence type="ECO:0000256" key="7">
    <source>
        <dbReference type="ARBA" id="ARBA00022679"/>
    </source>
</evidence>
<evidence type="ECO:0000256" key="6">
    <source>
        <dbReference type="ARBA" id="ARBA00022553"/>
    </source>
</evidence>
<dbReference type="SMART" id="SM00091">
    <property type="entry name" value="PAS"/>
    <property type="match status" value="6"/>
</dbReference>
<evidence type="ECO:0000259" key="22">
    <source>
        <dbReference type="PROSITE" id="PS50112"/>
    </source>
</evidence>
<comment type="caution">
    <text evidence="25">The sequence shown here is derived from an EMBL/GenBank/DDBJ whole genome shotgun (WGS) entry which is preliminary data.</text>
</comment>
<feature type="coiled-coil region" evidence="19">
    <location>
        <begin position="911"/>
        <end position="938"/>
    </location>
</feature>
<feature type="domain" description="Response regulatory" evidence="21">
    <location>
        <begin position="1316"/>
        <end position="1434"/>
    </location>
</feature>
<evidence type="ECO:0000256" key="1">
    <source>
        <dbReference type="ARBA" id="ARBA00000085"/>
    </source>
</evidence>
<evidence type="ECO:0000256" key="5">
    <source>
        <dbReference type="ARBA" id="ARBA00022519"/>
    </source>
</evidence>
<dbReference type="GO" id="GO:0000155">
    <property type="term" value="F:phosphorelay sensor kinase activity"/>
    <property type="evidence" value="ECO:0007669"/>
    <property type="project" value="InterPro"/>
</dbReference>
<protein>
    <recommendedName>
        <fullName evidence="16">Sensory/regulatory protein RpfC</fullName>
        <ecNumber evidence="3">2.7.13.3</ecNumber>
    </recommendedName>
</protein>
<dbReference type="Pfam" id="PF02518">
    <property type="entry name" value="HATPase_c"/>
    <property type="match status" value="1"/>
</dbReference>
<feature type="modified residue" description="Phosphohistidine" evidence="17">
    <location>
        <position position="1496"/>
    </location>
</feature>
<dbReference type="SMART" id="SM00388">
    <property type="entry name" value="HisKA"/>
    <property type="match status" value="1"/>
</dbReference>
<feature type="domain" description="PAC" evidence="23">
    <location>
        <begin position="610"/>
        <end position="663"/>
    </location>
</feature>
<evidence type="ECO:0000256" key="10">
    <source>
        <dbReference type="ARBA" id="ARBA00022777"/>
    </source>
</evidence>
<dbReference type="SUPFAM" id="SSF52172">
    <property type="entry name" value="CheY-like"/>
    <property type="match status" value="1"/>
</dbReference>
<evidence type="ECO:0000256" key="18">
    <source>
        <dbReference type="PROSITE-ProRule" id="PRU00169"/>
    </source>
</evidence>
<dbReference type="SMART" id="SM00448">
    <property type="entry name" value="REC"/>
    <property type="match status" value="1"/>
</dbReference>
<dbReference type="Gene3D" id="3.40.50.2300">
    <property type="match status" value="1"/>
</dbReference>
<feature type="modified residue" description="4-aspartylphosphate" evidence="18">
    <location>
        <position position="1365"/>
    </location>
</feature>
<dbReference type="Gene3D" id="3.30.450.20">
    <property type="entry name" value="PAS domain"/>
    <property type="match status" value="7"/>
</dbReference>
<feature type="domain" description="PAS" evidence="22">
    <location>
        <begin position="800"/>
        <end position="835"/>
    </location>
</feature>
<sequence length="1561" mass="176149">MSKLFSSFSLEESYQALRRELQQERAQRAQAEQQLAELQNTLAQAQLLLAQSPAPILQLDATGQLSCMNPAASTFTHTAAPSATDAFYHQVRTWAEAARQSGPQQQHLGLADQQYTLLAMPSAGGSCVNLYLSDITAQHQAEVALVEQKAFYTTVLEQLPIGVTVFDSQERYMLVNKWVVADDETRQWMIGKTNLESCRQRNRPVEIALQRTAMFEQAVRERQAVTWHETLQQPTGLQRLTRVYQPIFNPDGSVRMVIGTGTDITEQHAAEEKVAQQHEFYESILNQLPMDVAVVDEQHRFLYVNPAAISSAAIRAWAIGKTNLEYAAYRHLSSELTERREAKFAQMMSERRQIHFEETLMAADGPRRLLRYLHPVLAADGSVRMIIIYGVNITERYQGEQQLARQRAFYESILNNLPTDIAALDSQQRFLYVNPVAIKDATVRQWIIGKTSRDYVLHRQHPLALAEQREIIFEQVMAERRQVSYEETFHTPTGPQHLLRILHPVLAPDNSVSMVLVYGLNITERYQGEQKLAEQREFYETILNQLPADIAVFDAHNRYLFVNPVGIKDDELRKWIIGKTNFDYCAYRQRPLELAEQRQAVFEQLVAERRQLSFEETHHSPTGPRRMLRINHPVFTPTGTLRMVLAYGLDITDRYRAEQQLAEQRTFYETILNQSPSAVAVYDAEGRYRFVNPSSIQDPEIRTWIIGKTDLEYCAYRQLPAAMAELRNARREQAVREQREVSWEETLKSPAGPRHWLRMVYPVFHADGSLNIVIGSSVELTERYLAEERQRLAEAAVQEQQEFVRQVVDTIPNFLYVTDKEGDVLFANVAFDSITQQGNHLRVNTTDDTPEAAELRQLTAWSEHVLETQEEVRKELPVTLATGETMQFQIVKRPLVRNNGKTEVLTVGTDITEVKRIRRNLERNAKQYHELMQNTQVLICTHDLQGNILSANPAWATLLGVPVEQIIASNLITTPSGIPAQAFEQYLTRITERGDTSGLLPLQLSTHSDTHYLLYHNCLVNEPDQPAYVISYSQDITNRVLAEQELERAKLAAEAAVMARENFLANMSHEIRTPMNGVLGMAGLLARTELSSQQREYLGIIRNSGAHLLSVLNDVLDVAKITSGKLELEHTPFDLGTIIKTAAQTLGFRAIEKGIQFTADPVALPHPMVVSDPHRLKQVFLNLFGNAIKFTERGSVRLTTQLRAETDTTLTVTFLVIDTGIGIPAEKQEKIFESFSQAYTDTTRRFGGTGLGLTISSSLVERLGGRLFIHSVPNRGSTFSFTLTFAKAALTASTATDQDQEDLLTAEAGQAVQGLRVLLVEDHEVNRQLAQLVLENFGVHVDTAADGAAALLLFQQTFYDVILMDIQMPGMSGLEVTAKMRCHPDTVRAHTPIIALTANAFHSDNERYLAAGINDCIAKPFEELELLRKIIVAHETAAQQPTPLFNLADVHRMAHGKSSFVLRILDSFLTHTPTELTNFQQAVAADDWKVIGQIAHRLKPTLKMLQVHQLTEPVLTLQDAAAPVALRTEAATCFVELMPQLLDELRQWRTVAIANEAFTTK</sequence>
<keyword evidence="5" id="KW-0997">Cell inner membrane</keyword>
<dbReference type="PROSITE" id="PS50109">
    <property type="entry name" value="HIS_KIN"/>
    <property type="match status" value="1"/>
</dbReference>
<evidence type="ECO:0000256" key="2">
    <source>
        <dbReference type="ARBA" id="ARBA00004429"/>
    </source>
</evidence>
<dbReference type="FunFam" id="3.30.565.10:FF:000010">
    <property type="entry name" value="Sensor histidine kinase RcsC"/>
    <property type="match status" value="1"/>
</dbReference>
<evidence type="ECO:0000256" key="13">
    <source>
        <dbReference type="ARBA" id="ARBA00023012"/>
    </source>
</evidence>
<feature type="domain" description="PAC" evidence="23">
    <location>
        <begin position="741"/>
        <end position="792"/>
    </location>
</feature>
<keyword evidence="11" id="KW-0067">ATP-binding</keyword>
<dbReference type="InterPro" id="IPR005467">
    <property type="entry name" value="His_kinase_dom"/>
</dbReference>
<dbReference type="Pfam" id="PF00989">
    <property type="entry name" value="PAS"/>
    <property type="match status" value="1"/>
</dbReference>
<evidence type="ECO:0000256" key="17">
    <source>
        <dbReference type="PROSITE-ProRule" id="PRU00110"/>
    </source>
</evidence>
<dbReference type="PRINTS" id="PR00344">
    <property type="entry name" value="BCTRLSENSOR"/>
</dbReference>
<keyword evidence="6 18" id="KW-0597">Phosphoprotein</keyword>
<keyword evidence="14" id="KW-0472">Membrane</keyword>
<dbReference type="CDD" id="cd00130">
    <property type="entry name" value="PAS"/>
    <property type="match status" value="1"/>
</dbReference>
<dbReference type="CDD" id="cd00082">
    <property type="entry name" value="HisKA"/>
    <property type="match status" value="1"/>
</dbReference>
<evidence type="ECO:0000259" key="23">
    <source>
        <dbReference type="PROSITE" id="PS50113"/>
    </source>
</evidence>
<dbReference type="OrthoDB" id="9797097at2"/>
<evidence type="ECO:0000259" key="24">
    <source>
        <dbReference type="PROSITE" id="PS50894"/>
    </source>
</evidence>
<feature type="domain" description="HPt" evidence="24">
    <location>
        <begin position="1457"/>
        <end position="1548"/>
    </location>
</feature>
<name>A0A243WBM7_9BACT</name>
<comment type="catalytic activity">
    <reaction evidence="1">
        <text>ATP + protein L-histidine = ADP + protein N-phospho-L-histidine.</text>
        <dbReference type="EC" id="2.7.13.3"/>
    </reaction>
</comment>
<feature type="domain" description="PAS" evidence="22">
    <location>
        <begin position="924"/>
        <end position="972"/>
    </location>
</feature>
<dbReference type="PROSITE" id="PS50110">
    <property type="entry name" value="RESPONSE_REGULATORY"/>
    <property type="match status" value="1"/>
</dbReference>
<dbReference type="SUPFAM" id="SSF47384">
    <property type="entry name" value="Homodimeric domain of signal transducing histidine kinase"/>
    <property type="match status" value="1"/>
</dbReference>